<keyword evidence="4" id="KW-1185">Reference proteome</keyword>
<feature type="region of interest" description="Disordered" evidence="1">
    <location>
        <begin position="109"/>
        <end position="172"/>
    </location>
</feature>
<gene>
    <name evidence="3" type="ORF">CHLRE_02g103426v5</name>
</gene>
<accession>A0A2K3E2F7</accession>
<feature type="transmembrane region" description="Helical" evidence="2">
    <location>
        <begin position="64"/>
        <end position="97"/>
    </location>
</feature>
<evidence type="ECO:0000313" key="4">
    <source>
        <dbReference type="Proteomes" id="UP000006906"/>
    </source>
</evidence>
<sequence length="200" mass="21010">MAGLDDGGRALLGTTRKDAPETNLENTSATGAQHDMYGREGGTGGVMHCRVKAMALANLEFISFAVLTLTVTLGLCIGAVVVFINAALVAYLTWFIWKHFAAADRKAEKAGEEAEGETEDGQAGEEGQAGDREGEEVQEGPNRVSENGQHAGGGSKSPSPSPSPSRGRGLFGMVRKGGMVRKSFNHSMPVMRMALPDVCA</sequence>
<feature type="region of interest" description="Disordered" evidence="1">
    <location>
        <begin position="1"/>
        <end position="37"/>
    </location>
</feature>
<dbReference type="GeneID" id="66052434"/>
<name>A0A2K3E2F7_CHLRE</name>
<keyword evidence="2" id="KW-0812">Transmembrane</keyword>
<keyword evidence="2" id="KW-1133">Transmembrane helix</keyword>
<dbReference type="Gramene" id="PNW86968">
    <property type="protein sequence ID" value="PNW86968"/>
    <property type="gene ID" value="CHLRE_02g103426v5"/>
</dbReference>
<dbReference type="RefSeq" id="XP_042927393.1">
    <property type="nucleotide sequence ID" value="XM_043059759.1"/>
</dbReference>
<keyword evidence="2" id="KW-0472">Membrane</keyword>
<dbReference type="EMBL" id="CM008963">
    <property type="protein sequence ID" value="PNW86968.1"/>
    <property type="molecule type" value="Genomic_DNA"/>
</dbReference>
<dbReference type="AlphaFoldDB" id="A0A2K3E2F7"/>
<dbReference type="InParanoid" id="A0A2K3E2F7"/>
<feature type="compositionally biased region" description="Acidic residues" evidence="1">
    <location>
        <begin position="113"/>
        <end position="123"/>
    </location>
</feature>
<evidence type="ECO:0000256" key="2">
    <source>
        <dbReference type="SAM" id="Phobius"/>
    </source>
</evidence>
<organism evidence="3 4">
    <name type="scientific">Chlamydomonas reinhardtii</name>
    <name type="common">Chlamydomonas smithii</name>
    <dbReference type="NCBI Taxonomy" id="3055"/>
    <lineage>
        <taxon>Eukaryota</taxon>
        <taxon>Viridiplantae</taxon>
        <taxon>Chlorophyta</taxon>
        <taxon>core chlorophytes</taxon>
        <taxon>Chlorophyceae</taxon>
        <taxon>CS clade</taxon>
        <taxon>Chlamydomonadales</taxon>
        <taxon>Chlamydomonadaceae</taxon>
        <taxon>Chlamydomonas</taxon>
    </lineage>
</organism>
<feature type="compositionally biased region" description="Low complexity" evidence="1">
    <location>
        <begin position="1"/>
        <end position="13"/>
    </location>
</feature>
<proteinExistence type="predicted"/>
<dbReference type="Proteomes" id="UP000006906">
    <property type="component" value="Chromosome 2"/>
</dbReference>
<reference evidence="3 4" key="1">
    <citation type="journal article" date="2007" name="Science">
        <title>The Chlamydomonas genome reveals the evolution of key animal and plant functions.</title>
        <authorList>
            <person name="Merchant S.S."/>
            <person name="Prochnik S.E."/>
            <person name="Vallon O."/>
            <person name="Harris E.H."/>
            <person name="Karpowicz S.J."/>
            <person name="Witman G.B."/>
            <person name="Terry A."/>
            <person name="Salamov A."/>
            <person name="Fritz-Laylin L.K."/>
            <person name="Marechal-Drouard L."/>
            <person name="Marshall W.F."/>
            <person name="Qu L.H."/>
            <person name="Nelson D.R."/>
            <person name="Sanderfoot A.A."/>
            <person name="Spalding M.H."/>
            <person name="Kapitonov V.V."/>
            <person name="Ren Q."/>
            <person name="Ferris P."/>
            <person name="Lindquist E."/>
            <person name="Shapiro H."/>
            <person name="Lucas S.M."/>
            <person name="Grimwood J."/>
            <person name="Schmutz J."/>
            <person name="Cardol P."/>
            <person name="Cerutti H."/>
            <person name="Chanfreau G."/>
            <person name="Chen C.L."/>
            <person name="Cognat V."/>
            <person name="Croft M.T."/>
            <person name="Dent R."/>
            <person name="Dutcher S."/>
            <person name="Fernandez E."/>
            <person name="Fukuzawa H."/>
            <person name="Gonzalez-Ballester D."/>
            <person name="Gonzalez-Halphen D."/>
            <person name="Hallmann A."/>
            <person name="Hanikenne M."/>
            <person name="Hippler M."/>
            <person name="Inwood W."/>
            <person name="Jabbari K."/>
            <person name="Kalanon M."/>
            <person name="Kuras R."/>
            <person name="Lefebvre P.A."/>
            <person name="Lemaire S.D."/>
            <person name="Lobanov A.V."/>
            <person name="Lohr M."/>
            <person name="Manuell A."/>
            <person name="Meier I."/>
            <person name="Mets L."/>
            <person name="Mittag M."/>
            <person name="Mittelmeier T."/>
            <person name="Moroney J.V."/>
            <person name="Moseley J."/>
            <person name="Napoli C."/>
            <person name="Nedelcu A.M."/>
            <person name="Niyogi K."/>
            <person name="Novoselov S.V."/>
            <person name="Paulsen I.T."/>
            <person name="Pazour G."/>
            <person name="Purton S."/>
            <person name="Ral J.P."/>
            <person name="Riano-Pachon D.M."/>
            <person name="Riekhof W."/>
            <person name="Rymarquis L."/>
            <person name="Schroda M."/>
            <person name="Stern D."/>
            <person name="Umen J."/>
            <person name="Willows R."/>
            <person name="Wilson N."/>
            <person name="Zimmer S.L."/>
            <person name="Allmer J."/>
            <person name="Balk J."/>
            <person name="Bisova K."/>
            <person name="Chen C.J."/>
            <person name="Elias M."/>
            <person name="Gendler K."/>
            <person name="Hauser C."/>
            <person name="Lamb M.R."/>
            <person name="Ledford H."/>
            <person name="Long J.C."/>
            <person name="Minagawa J."/>
            <person name="Page M.D."/>
            <person name="Pan J."/>
            <person name="Pootakham W."/>
            <person name="Roje S."/>
            <person name="Rose A."/>
            <person name="Stahlberg E."/>
            <person name="Terauchi A.M."/>
            <person name="Yang P."/>
            <person name="Ball S."/>
            <person name="Bowler C."/>
            <person name="Dieckmann C.L."/>
            <person name="Gladyshev V.N."/>
            <person name="Green P."/>
            <person name="Jorgensen R."/>
            <person name="Mayfield S."/>
            <person name="Mueller-Roeber B."/>
            <person name="Rajamani S."/>
            <person name="Sayre R.T."/>
            <person name="Brokstein P."/>
            <person name="Dubchak I."/>
            <person name="Goodstein D."/>
            <person name="Hornick L."/>
            <person name="Huang Y.W."/>
            <person name="Jhaveri J."/>
            <person name="Luo Y."/>
            <person name="Martinez D."/>
            <person name="Ngau W.C."/>
            <person name="Otillar B."/>
            <person name="Poliakov A."/>
            <person name="Porter A."/>
            <person name="Szajkowski L."/>
            <person name="Werner G."/>
            <person name="Zhou K."/>
            <person name="Grigoriev I.V."/>
            <person name="Rokhsar D.S."/>
            <person name="Grossman A.R."/>
        </authorList>
    </citation>
    <scope>NUCLEOTIDE SEQUENCE [LARGE SCALE GENOMIC DNA]</scope>
    <source>
        <strain evidence="4">CC-503</strain>
    </source>
</reference>
<dbReference type="KEGG" id="cre:CHLRE_02g103426v5"/>
<evidence type="ECO:0000313" key="3">
    <source>
        <dbReference type="EMBL" id="PNW86968.1"/>
    </source>
</evidence>
<protein>
    <submittedName>
        <fullName evidence="3">Uncharacterized protein</fullName>
    </submittedName>
</protein>
<evidence type="ECO:0000256" key="1">
    <source>
        <dbReference type="SAM" id="MobiDB-lite"/>
    </source>
</evidence>